<evidence type="ECO:0000313" key="2">
    <source>
        <dbReference type="Proteomes" id="UP000653305"/>
    </source>
</evidence>
<evidence type="ECO:0000313" key="1">
    <source>
        <dbReference type="EMBL" id="GFP88810.1"/>
    </source>
</evidence>
<protein>
    <submittedName>
        <fullName evidence="1">Uncharacterized protein</fullName>
    </submittedName>
</protein>
<sequence length="110" mass="12971">MIRWKSGKRVAPWLLALLEAFGEIYVDRREFFKRIFQGDHEELFKKIGDDLKKKKHMKKIMKRSIIMRGIRERGIDEEIGDGLRLQRFKVRTPNVIVDGDDDGQGVLLKC</sequence>
<comment type="caution">
    <text evidence="1">The sequence shown here is derived from an EMBL/GenBank/DDBJ whole genome shotgun (WGS) entry which is preliminary data.</text>
</comment>
<accession>A0A830BMQ3</accession>
<dbReference type="EMBL" id="BMAC01000173">
    <property type="protein sequence ID" value="GFP88810.1"/>
    <property type="molecule type" value="Genomic_DNA"/>
</dbReference>
<organism evidence="1 2">
    <name type="scientific">Phtheirospermum japonicum</name>
    <dbReference type="NCBI Taxonomy" id="374723"/>
    <lineage>
        <taxon>Eukaryota</taxon>
        <taxon>Viridiplantae</taxon>
        <taxon>Streptophyta</taxon>
        <taxon>Embryophyta</taxon>
        <taxon>Tracheophyta</taxon>
        <taxon>Spermatophyta</taxon>
        <taxon>Magnoliopsida</taxon>
        <taxon>eudicotyledons</taxon>
        <taxon>Gunneridae</taxon>
        <taxon>Pentapetalae</taxon>
        <taxon>asterids</taxon>
        <taxon>lamiids</taxon>
        <taxon>Lamiales</taxon>
        <taxon>Orobanchaceae</taxon>
        <taxon>Orobanchaceae incertae sedis</taxon>
        <taxon>Phtheirospermum</taxon>
    </lineage>
</organism>
<dbReference type="Proteomes" id="UP000653305">
    <property type="component" value="Unassembled WGS sequence"/>
</dbReference>
<proteinExistence type="predicted"/>
<gene>
    <name evidence="1" type="ORF">PHJA_001024700</name>
</gene>
<dbReference type="OrthoDB" id="1623146at2759"/>
<dbReference type="AlphaFoldDB" id="A0A830BMQ3"/>
<keyword evidence="2" id="KW-1185">Reference proteome</keyword>
<dbReference type="PANTHER" id="PTHR37725:SF1">
    <property type="match status" value="1"/>
</dbReference>
<dbReference type="PANTHER" id="PTHR37725">
    <property type="match status" value="1"/>
</dbReference>
<name>A0A830BMQ3_9LAMI</name>
<reference evidence="1" key="1">
    <citation type="submission" date="2020-07" db="EMBL/GenBank/DDBJ databases">
        <title>Ethylene signaling mediates host invasion by parasitic plants.</title>
        <authorList>
            <person name="Yoshida S."/>
        </authorList>
    </citation>
    <scope>NUCLEOTIDE SEQUENCE</scope>
    <source>
        <strain evidence="1">Okayama</strain>
    </source>
</reference>